<evidence type="ECO:0000313" key="3">
    <source>
        <dbReference type="Proteomes" id="UP000183015"/>
    </source>
</evidence>
<dbReference type="STRING" id="235985.SAMN05414137_11635"/>
<dbReference type="GO" id="GO:0006635">
    <property type="term" value="P:fatty acid beta-oxidation"/>
    <property type="evidence" value="ECO:0007669"/>
    <property type="project" value="TreeGrafter"/>
</dbReference>
<dbReference type="PANTHER" id="PTHR11941">
    <property type="entry name" value="ENOYL-COA HYDRATASE-RELATED"/>
    <property type="match status" value="1"/>
</dbReference>
<dbReference type="InterPro" id="IPR053482">
    <property type="entry name" value="DPA-CoA_Dioxygenase"/>
</dbReference>
<evidence type="ECO:0000313" key="2">
    <source>
        <dbReference type="EMBL" id="SEL97842.1"/>
    </source>
</evidence>
<gene>
    <name evidence="2" type="ORF">SAMN05414137_11635</name>
</gene>
<organism evidence="2 3">
    <name type="scientific">Streptacidiphilus jiangxiensis</name>
    <dbReference type="NCBI Taxonomy" id="235985"/>
    <lineage>
        <taxon>Bacteria</taxon>
        <taxon>Bacillati</taxon>
        <taxon>Actinomycetota</taxon>
        <taxon>Actinomycetes</taxon>
        <taxon>Kitasatosporales</taxon>
        <taxon>Streptomycetaceae</taxon>
        <taxon>Streptacidiphilus</taxon>
    </lineage>
</organism>
<accession>A0A1H7UL95</accession>
<name>A0A1H7UL95_STRJI</name>
<dbReference type="EMBL" id="FOAZ01000016">
    <property type="protein sequence ID" value="SEL97842.1"/>
    <property type="molecule type" value="Genomic_DNA"/>
</dbReference>
<dbReference type="eggNOG" id="COG1024">
    <property type="taxonomic scope" value="Bacteria"/>
</dbReference>
<dbReference type="SUPFAM" id="SSF52096">
    <property type="entry name" value="ClpP/crotonase"/>
    <property type="match status" value="1"/>
</dbReference>
<dbReference type="InterPro" id="IPR001753">
    <property type="entry name" value="Enoyl-CoA_hydra/iso"/>
</dbReference>
<reference evidence="3" key="1">
    <citation type="submission" date="2016-10" db="EMBL/GenBank/DDBJ databases">
        <authorList>
            <person name="Varghese N."/>
        </authorList>
    </citation>
    <scope>NUCLEOTIDE SEQUENCE [LARGE SCALE GENOMIC DNA]</scope>
    <source>
        <strain evidence="3">DSM 45096 / BCRC 16803 / CGMCC 4.1857 / CIP 109030 / JCM 12277 / KCTC 19219 / NBRC 100920 / 33214</strain>
    </source>
</reference>
<dbReference type="Gene3D" id="1.20.58.1300">
    <property type="match status" value="1"/>
</dbReference>
<evidence type="ECO:0000256" key="1">
    <source>
        <dbReference type="SAM" id="MobiDB-lite"/>
    </source>
</evidence>
<dbReference type="Gene3D" id="3.90.226.10">
    <property type="entry name" value="2-enoyl-CoA Hydratase, Chain A, domain 1"/>
    <property type="match status" value="1"/>
</dbReference>
<dbReference type="CDD" id="cd06558">
    <property type="entry name" value="crotonase-like"/>
    <property type="match status" value="1"/>
</dbReference>
<dbReference type="GO" id="GO:0003824">
    <property type="term" value="F:catalytic activity"/>
    <property type="evidence" value="ECO:0007669"/>
    <property type="project" value="UniProtKB-ARBA"/>
</dbReference>
<dbReference type="NCBIfam" id="NF042432">
    <property type="entry name" value="DHPACoAdixog_DpgC"/>
    <property type="match status" value="1"/>
</dbReference>
<dbReference type="Pfam" id="PF00378">
    <property type="entry name" value="ECH_1"/>
    <property type="match status" value="1"/>
</dbReference>
<protein>
    <submittedName>
        <fullName evidence="2">Thioesterase DpgC</fullName>
    </submittedName>
</protein>
<feature type="compositionally biased region" description="Basic and acidic residues" evidence="1">
    <location>
        <begin position="39"/>
        <end position="50"/>
    </location>
</feature>
<sequence>MTAPVALVPEEAGLADAARELARIAGRTEAVLAALPAPAERDAQQREQAADAKNTARTARARFLDRFAEAVYRRLTADLTLHLRLPELVAAAAEEWPGLVPTVEQLATERGRLQAEKEGHEIDQGLFLRAVLRSPVAGRHLIDTMALPTERALTLLPEFLRTGELDLGSVHLARRDGAAHLTMTRPDCLNAEDNRQVDDMETAVDLALLDPGVHAAVLRGGEMTHPRYRGRRVFSAGINLKSLHSGDISLVDFLLRREIGYINKIFRGLRVDHDGAWHTPVIEKPWVAAVDTFAIGGGAQLLMVFDRVIAASDSYITVPAAQEGIVPGAANLRLGRLAGGRVSRQVVLWGRRLHAAEPDARLLVDEVVEPDRMDQAITESLARLDGPAVTTNRRMLNLAEEPPEQFRLYMAEFAMQQALRLYSADVIGKVGRFSA</sequence>
<dbReference type="Proteomes" id="UP000183015">
    <property type="component" value="Unassembled WGS sequence"/>
</dbReference>
<feature type="region of interest" description="Disordered" evidence="1">
    <location>
        <begin position="36"/>
        <end position="55"/>
    </location>
</feature>
<dbReference type="InterPro" id="IPR029045">
    <property type="entry name" value="ClpP/crotonase-like_dom_sf"/>
</dbReference>
<proteinExistence type="predicted"/>
<dbReference type="PANTHER" id="PTHR11941:SF54">
    <property type="entry name" value="ENOYL-COA HYDRATASE, MITOCHONDRIAL"/>
    <property type="match status" value="1"/>
</dbReference>
<keyword evidence="3" id="KW-1185">Reference proteome</keyword>
<dbReference type="AlphaFoldDB" id="A0A1H7UL95"/>